<feature type="transmembrane region" description="Helical" evidence="1">
    <location>
        <begin position="20"/>
        <end position="42"/>
    </location>
</feature>
<keyword evidence="1" id="KW-1133">Transmembrane helix</keyword>
<gene>
    <name evidence="2" type="ORF">FTUN_0621</name>
</gene>
<keyword evidence="1" id="KW-0812">Transmembrane</keyword>
<organism evidence="2 3">
    <name type="scientific">Frigoriglobus tundricola</name>
    <dbReference type="NCBI Taxonomy" id="2774151"/>
    <lineage>
        <taxon>Bacteria</taxon>
        <taxon>Pseudomonadati</taxon>
        <taxon>Planctomycetota</taxon>
        <taxon>Planctomycetia</taxon>
        <taxon>Gemmatales</taxon>
        <taxon>Gemmataceae</taxon>
        <taxon>Frigoriglobus</taxon>
    </lineage>
</organism>
<dbReference type="EMBL" id="CP053452">
    <property type="protein sequence ID" value="QJW93118.1"/>
    <property type="molecule type" value="Genomic_DNA"/>
</dbReference>
<dbReference type="Proteomes" id="UP000503447">
    <property type="component" value="Chromosome"/>
</dbReference>
<evidence type="ECO:0000313" key="3">
    <source>
        <dbReference type="Proteomes" id="UP000503447"/>
    </source>
</evidence>
<proteinExistence type="predicted"/>
<dbReference type="AlphaFoldDB" id="A0A6M5YGK0"/>
<dbReference type="RefSeq" id="WP_261361901.1">
    <property type="nucleotide sequence ID" value="NZ_CP053452.2"/>
</dbReference>
<keyword evidence="1" id="KW-0472">Membrane</keyword>
<sequence length="44" mass="4499">MSADQPPPEHNSTPASSGGLLLRVALAIGIVVVGAVALVWYANR</sequence>
<dbReference type="KEGG" id="ftj:FTUN_0621"/>
<name>A0A6M5YGK0_9BACT</name>
<keyword evidence="3" id="KW-1185">Reference proteome</keyword>
<accession>A0A6M5YGK0</accession>
<evidence type="ECO:0000256" key="1">
    <source>
        <dbReference type="SAM" id="Phobius"/>
    </source>
</evidence>
<evidence type="ECO:0000313" key="2">
    <source>
        <dbReference type="EMBL" id="QJW93118.1"/>
    </source>
</evidence>
<protein>
    <submittedName>
        <fullName evidence="2">Uncharacterized protein</fullName>
    </submittedName>
</protein>
<reference evidence="3" key="1">
    <citation type="submission" date="2020-05" db="EMBL/GenBank/DDBJ databases">
        <title>Frigoriglobus tundricola gen. nov., sp. nov., a psychrotolerant cellulolytic planctomycete of the family Gemmataceae with two divergent copies of 16S rRNA gene.</title>
        <authorList>
            <person name="Kulichevskaya I.S."/>
            <person name="Ivanova A.A."/>
            <person name="Naumoff D.G."/>
            <person name="Beletsky A.V."/>
            <person name="Rijpstra W.I.C."/>
            <person name="Sinninghe Damste J.S."/>
            <person name="Mardanov A.V."/>
            <person name="Ravin N.V."/>
            <person name="Dedysh S.N."/>
        </authorList>
    </citation>
    <scope>NUCLEOTIDE SEQUENCE [LARGE SCALE GENOMIC DNA]</scope>
    <source>
        <strain evidence="3">PL17</strain>
    </source>
</reference>